<dbReference type="InParanoid" id="A0A165CYM3"/>
<feature type="region of interest" description="Disordered" evidence="11">
    <location>
        <begin position="286"/>
        <end position="500"/>
    </location>
</feature>
<keyword evidence="6" id="KW-0805">Transcription regulation</keyword>
<evidence type="ECO:0000256" key="4">
    <source>
        <dbReference type="ARBA" id="ARBA00022771"/>
    </source>
</evidence>
<evidence type="ECO:0000256" key="5">
    <source>
        <dbReference type="ARBA" id="ARBA00022833"/>
    </source>
</evidence>
<keyword evidence="14" id="KW-1185">Reference proteome</keyword>
<accession>A0A165CYM3</accession>
<keyword evidence="9" id="KW-0539">Nucleus</keyword>
<evidence type="ECO:0000256" key="3">
    <source>
        <dbReference type="ARBA" id="ARBA00022723"/>
    </source>
</evidence>
<dbReference type="GO" id="GO:0008270">
    <property type="term" value="F:zinc ion binding"/>
    <property type="evidence" value="ECO:0007669"/>
    <property type="project" value="UniProtKB-KW"/>
</dbReference>
<sequence length="765" mass="84082">MVQCCANRHIEYDSASGSSYCVGCGVVASENAIVSEVTFGETSSGAAMVQGSYVGAGSARARMNSAFGKGTSIESREQTLENARRKIHQVASAMKLKEIIAEQAQRYFGTALSTGFVKGRKSYYVIAVCLYVACRFKQTSHMLIDFSDMLQVNVFSLGRTYLDFVRELHINRLPLIDPVHYIHRFANLLEFGDETPRVASDAIRLVQRFSRDWMQAGRRPAGICGAALLLAARMNNFRRSVQEIIQVVKIADTTIQKRLDEFKATPSAQLTVQDFRTVTLEEAMDPPAFYQAKQREEKMAKKRKREEEGDKSDESEEEGKRKRKRKRSKKPKDDDELDASDQDDAGGRSKRRKKDKKKKKKEKKSKGKQEDEDADADADADGDIDPDASTRRSPTAAGSQPPADAQGSKASTPAFEIDPSLLAEDARRKAEAAASAAAAAAAAPVPDTQATAVERSSPTLAPARDPSASPPATQTSIPSTPLFLPSESPEPEQEVDYEKISLPRPLQVAIDDKDEPMATLPVTETPVDENDKDLQADIQDVLTTDATAARVGAELDQAAAAHTVSEVDELKGLDDAELDAYIIPKDSAEAALKERIWVEINKDYLQNLAVKMAVESGTSEAQRRKPRKKGQPNKPRDSSNPTGSSAVDSARKLVQKKMSKKINYDALERALSSRGRSESRKPGSSKLYRMDDDKTDEMLEIVEDAAGMGVGSIKRSNSSFAEDDKDDDDPDDYYDGDTSMTLRAATEDGKDDDFGYEEDMYEQEA</sequence>
<keyword evidence="8" id="KW-0804">Transcription</keyword>
<keyword evidence="4" id="KW-0863">Zinc-finger</keyword>
<evidence type="ECO:0000259" key="12">
    <source>
        <dbReference type="SMART" id="SM00385"/>
    </source>
</evidence>
<dbReference type="GO" id="GO:0000995">
    <property type="term" value="F:RNA polymerase III general transcription initiation factor activity"/>
    <property type="evidence" value="ECO:0007669"/>
    <property type="project" value="TreeGrafter"/>
</dbReference>
<dbReference type="GO" id="GO:0001006">
    <property type="term" value="F:RNA polymerase III type 3 promoter sequence-specific DNA binding"/>
    <property type="evidence" value="ECO:0007669"/>
    <property type="project" value="TreeGrafter"/>
</dbReference>
<dbReference type="InterPro" id="IPR036915">
    <property type="entry name" value="Cyclin-like_sf"/>
</dbReference>
<feature type="compositionally biased region" description="Polar residues" evidence="11">
    <location>
        <begin position="638"/>
        <end position="647"/>
    </location>
</feature>
<feature type="domain" description="Cyclin-like" evidence="12">
    <location>
        <begin position="85"/>
        <end position="166"/>
    </location>
</feature>
<dbReference type="Gene3D" id="1.10.472.10">
    <property type="entry name" value="Cyclin-like"/>
    <property type="match status" value="2"/>
</dbReference>
<dbReference type="AlphaFoldDB" id="A0A165CYM3"/>
<dbReference type="EMBL" id="KV426271">
    <property type="protein sequence ID" value="KZV83445.1"/>
    <property type="molecule type" value="Genomic_DNA"/>
</dbReference>
<feature type="compositionally biased region" description="Acidic residues" evidence="11">
    <location>
        <begin position="334"/>
        <end position="344"/>
    </location>
</feature>
<dbReference type="GO" id="GO:0017025">
    <property type="term" value="F:TBP-class protein binding"/>
    <property type="evidence" value="ECO:0007669"/>
    <property type="project" value="InterPro"/>
</dbReference>
<dbReference type="CDD" id="cd20553">
    <property type="entry name" value="CYCLIN_TFIIIB90_rpt1"/>
    <property type="match status" value="1"/>
</dbReference>
<dbReference type="GO" id="GO:0006384">
    <property type="term" value="P:transcription initiation at RNA polymerase III promoter"/>
    <property type="evidence" value="ECO:0007669"/>
    <property type="project" value="UniProtKB-ARBA"/>
</dbReference>
<comment type="similarity">
    <text evidence="2">Belongs to the TFIIB family.</text>
</comment>
<dbReference type="Pfam" id="PF00382">
    <property type="entry name" value="TFIIB"/>
    <property type="match status" value="2"/>
</dbReference>
<feature type="compositionally biased region" description="Acidic residues" evidence="11">
    <location>
        <begin position="749"/>
        <end position="765"/>
    </location>
</feature>
<dbReference type="FunFam" id="1.10.472.10:FF:000007">
    <property type="entry name" value="Transcription factor IIIB 90 kDa subunit"/>
    <property type="match status" value="1"/>
</dbReference>
<dbReference type="OrthoDB" id="511529at2759"/>
<dbReference type="InterPro" id="IPR000812">
    <property type="entry name" value="TFIIB"/>
</dbReference>
<name>A0A165CYM3_EXIGL</name>
<evidence type="ECO:0000256" key="11">
    <source>
        <dbReference type="SAM" id="MobiDB-lite"/>
    </source>
</evidence>
<gene>
    <name evidence="13" type="ORF">EXIGLDRAFT_656106</name>
</gene>
<dbReference type="GO" id="GO:0097550">
    <property type="term" value="C:transcription preinitiation complex"/>
    <property type="evidence" value="ECO:0007669"/>
    <property type="project" value="TreeGrafter"/>
</dbReference>
<dbReference type="Proteomes" id="UP000077266">
    <property type="component" value="Unassembled WGS sequence"/>
</dbReference>
<feature type="compositionally biased region" description="Basic residues" evidence="11">
    <location>
        <begin position="348"/>
        <end position="366"/>
    </location>
</feature>
<dbReference type="GO" id="GO:0005634">
    <property type="term" value="C:nucleus"/>
    <property type="evidence" value="ECO:0007669"/>
    <property type="project" value="UniProtKB-SubCell"/>
</dbReference>
<dbReference type="InterPro" id="IPR011665">
    <property type="entry name" value="BRF1_TBP-bd_dom"/>
</dbReference>
<dbReference type="PANTHER" id="PTHR11618">
    <property type="entry name" value="TRANSCRIPTION INITIATION FACTOR IIB-RELATED"/>
    <property type="match status" value="1"/>
</dbReference>
<dbReference type="PRINTS" id="PR00685">
    <property type="entry name" value="TIFACTORIIB"/>
</dbReference>
<feature type="compositionally biased region" description="Acidic residues" evidence="11">
    <location>
        <begin position="370"/>
        <end position="386"/>
    </location>
</feature>
<evidence type="ECO:0000256" key="10">
    <source>
        <dbReference type="ARBA" id="ARBA00031009"/>
    </source>
</evidence>
<dbReference type="SUPFAM" id="SSF57783">
    <property type="entry name" value="Zinc beta-ribbon"/>
    <property type="match status" value="1"/>
</dbReference>
<feature type="compositionally biased region" description="Low complexity" evidence="11">
    <location>
        <begin position="432"/>
        <end position="453"/>
    </location>
</feature>
<feature type="region of interest" description="Disordered" evidence="11">
    <location>
        <begin position="710"/>
        <end position="765"/>
    </location>
</feature>
<keyword evidence="3" id="KW-0479">Metal-binding</keyword>
<dbReference type="GO" id="GO:0070897">
    <property type="term" value="P:transcription preinitiation complex assembly"/>
    <property type="evidence" value="ECO:0007669"/>
    <property type="project" value="InterPro"/>
</dbReference>
<organism evidence="13 14">
    <name type="scientific">Exidia glandulosa HHB12029</name>
    <dbReference type="NCBI Taxonomy" id="1314781"/>
    <lineage>
        <taxon>Eukaryota</taxon>
        <taxon>Fungi</taxon>
        <taxon>Dikarya</taxon>
        <taxon>Basidiomycota</taxon>
        <taxon>Agaricomycotina</taxon>
        <taxon>Agaricomycetes</taxon>
        <taxon>Auriculariales</taxon>
        <taxon>Exidiaceae</taxon>
        <taxon>Exidia</taxon>
    </lineage>
</organism>
<keyword evidence="5" id="KW-0862">Zinc</keyword>
<dbReference type="STRING" id="1314781.A0A165CYM3"/>
<dbReference type="SUPFAM" id="SSF47954">
    <property type="entry name" value="Cyclin-like"/>
    <property type="match status" value="2"/>
</dbReference>
<dbReference type="FunFam" id="1.10.472.10:FF:000002">
    <property type="entry name" value="Transcription factor IIIB 90 kDa subunit"/>
    <property type="match status" value="1"/>
</dbReference>
<evidence type="ECO:0000313" key="14">
    <source>
        <dbReference type="Proteomes" id="UP000077266"/>
    </source>
</evidence>
<evidence type="ECO:0000256" key="7">
    <source>
        <dbReference type="ARBA" id="ARBA00023159"/>
    </source>
</evidence>
<feature type="region of interest" description="Disordered" evidence="11">
    <location>
        <begin position="615"/>
        <end position="693"/>
    </location>
</feature>
<evidence type="ECO:0000313" key="13">
    <source>
        <dbReference type="EMBL" id="KZV83445.1"/>
    </source>
</evidence>
<keyword evidence="7" id="KW-0010">Activator</keyword>
<dbReference type="Gene3D" id="1.20.5.650">
    <property type="entry name" value="Single helix bin"/>
    <property type="match status" value="1"/>
</dbReference>
<dbReference type="Pfam" id="PF07741">
    <property type="entry name" value="BRF1"/>
    <property type="match status" value="1"/>
</dbReference>
<dbReference type="SMART" id="SM00385">
    <property type="entry name" value="CYCLIN"/>
    <property type="match status" value="2"/>
</dbReference>
<dbReference type="CDD" id="cd20554">
    <property type="entry name" value="CYCLIN_TFIIIB90_rpt2"/>
    <property type="match status" value="1"/>
</dbReference>
<dbReference type="InterPro" id="IPR013763">
    <property type="entry name" value="Cyclin-like_dom"/>
</dbReference>
<proteinExistence type="inferred from homology"/>
<dbReference type="PANTHER" id="PTHR11618:SF4">
    <property type="entry name" value="TRANSCRIPTION FACTOR IIIB 90 KDA SUBUNIT"/>
    <property type="match status" value="1"/>
</dbReference>
<evidence type="ECO:0000256" key="8">
    <source>
        <dbReference type="ARBA" id="ARBA00023163"/>
    </source>
</evidence>
<dbReference type="GO" id="GO:0000126">
    <property type="term" value="C:transcription factor TFIIIB complex"/>
    <property type="evidence" value="ECO:0007669"/>
    <property type="project" value="TreeGrafter"/>
</dbReference>
<feature type="domain" description="Cyclin-like" evidence="12">
    <location>
        <begin position="180"/>
        <end position="264"/>
    </location>
</feature>
<evidence type="ECO:0000256" key="6">
    <source>
        <dbReference type="ARBA" id="ARBA00023015"/>
    </source>
</evidence>
<feature type="compositionally biased region" description="Low complexity" evidence="11">
    <location>
        <begin position="461"/>
        <end position="487"/>
    </location>
</feature>
<comment type="subcellular location">
    <subcellularLocation>
        <location evidence="1">Nucleus</location>
    </subcellularLocation>
</comment>
<evidence type="ECO:0000256" key="9">
    <source>
        <dbReference type="ARBA" id="ARBA00023242"/>
    </source>
</evidence>
<dbReference type="InterPro" id="IPR013150">
    <property type="entry name" value="TFIIB_cyclin"/>
</dbReference>
<dbReference type="FunCoup" id="A0A165CYM3">
    <property type="interactions" value="180"/>
</dbReference>
<feature type="compositionally biased region" description="Acidic residues" evidence="11">
    <location>
        <begin position="721"/>
        <end position="735"/>
    </location>
</feature>
<evidence type="ECO:0000256" key="2">
    <source>
        <dbReference type="ARBA" id="ARBA00010857"/>
    </source>
</evidence>
<feature type="compositionally biased region" description="Basic residues" evidence="11">
    <location>
        <begin position="321"/>
        <end position="330"/>
    </location>
</feature>
<reference evidence="13 14" key="1">
    <citation type="journal article" date="2016" name="Mol. Biol. Evol.">
        <title>Comparative Genomics of Early-Diverging Mushroom-Forming Fungi Provides Insights into the Origins of Lignocellulose Decay Capabilities.</title>
        <authorList>
            <person name="Nagy L.G."/>
            <person name="Riley R."/>
            <person name="Tritt A."/>
            <person name="Adam C."/>
            <person name="Daum C."/>
            <person name="Floudas D."/>
            <person name="Sun H."/>
            <person name="Yadav J.S."/>
            <person name="Pangilinan J."/>
            <person name="Larsson K.H."/>
            <person name="Matsuura K."/>
            <person name="Barry K."/>
            <person name="Labutti K."/>
            <person name="Kuo R."/>
            <person name="Ohm R.A."/>
            <person name="Bhattacharya S.S."/>
            <person name="Shirouzu T."/>
            <person name="Yoshinaga Y."/>
            <person name="Martin F.M."/>
            <person name="Grigoriev I.V."/>
            <person name="Hibbett D.S."/>
        </authorList>
    </citation>
    <scope>NUCLEOTIDE SEQUENCE [LARGE SCALE GENOMIC DNA]</scope>
    <source>
        <strain evidence="13 14">HHB12029</strain>
    </source>
</reference>
<protein>
    <recommendedName>
        <fullName evidence="10">B-related factor 1</fullName>
    </recommendedName>
</protein>
<evidence type="ECO:0000256" key="1">
    <source>
        <dbReference type="ARBA" id="ARBA00004123"/>
    </source>
</evidence>